<dbReference type="OrthoDB" id="7773875at2759"/>
<dbReference type="OMA" id="NCVEMIY"/>
<evidence type="ECO:0000256" key="1">
    <source>
        <dbReference type="ARBA" id="ARBA00023157"/>
    </source>
</evidence>
<name>A0A0L0BWU2_LUCCU</name>
<accession>A0A0L0BWU2</accession>
<dbReference type="PANTHER" id="PTHR22803">
    <property type="entry name" value="MANNOSE, PHOSPHOLIPASE, LECTIN RECEPTOR RELATED"/>
    <property type="match status" value="1"/>
</dbReference>
<dbReference type="SMART" id="SM00034">
    <property type="entry name" value="CLECT"/>
    <property type="match status" value="1"/>
</dbReference>
<comment type="caution">
    <text evidence="3">The sequence shown here is derived from an EMBL/GenBank/DDBJ whole genome shotgun (WGS) entry which is preliminary data.</text>
</comment>
<evidence type="ECO:0000313" key="3">
    <source>
        <dbReference type="EMBL" id="KNC24485.1"/>
    </source>
</evidence>
<gene>
    <name evidence="3" type="ORF">FF38_03868</name>
</gene>
<dbReference type="SUPFAM" id="SSF56436">
    <property type="entry name" value="C-type lectin-like"/>
    <property type="match status" value="1"/>
</dbReference>
<dbReference type="EMBL" id="JRES01001226">
    <property type="protein sequence ID" value="KNC24485.1"/>
    <property type="molecule type" value="Genomic_DNA"/>
</dbReference>
<dbReference type="PROSITE" id="PS50041">
    <property type="entry name" value="C_TYPE_LECTIN_2"/>
    <property type="match status" value="1"/>
</dbReference>
<keyword evidence="1" id="KW-1015">Disulfide bond</keyword>
<evidence type="ECO:0000313" key="4">
    <source>
        <dbReference type="Proteomes" id="UP000037069"/>
    </source>
</evidence>
<dbReference type="PROSITE" id="PS00615">
    <property type="entry name" value="C_TYPE_LECTIN_1"/>
    <property type="match status" value="1"/>
</dbReference>
<reference evidence="3 4" key="1">
    <citation type="journal article" date="2015" name="Nat. Commun.">
        <title>Lucilia cuprina genome unlocks parasitic fly biology to underpin future interventions.</title>
        <authorList>
            <person name="Anstead C.A."/>
            <person name="Korhonen P.K."/>
            <person name="Young N.D."/>
            <person name="Hall R.S."/>
            <person name="Jex A.R."/>
            <person name="Murali S.C."/>
            <person name="Hughes D.S."/>
            <person name="Lee S.F."/>
            <person name="Perry T."/>
            <person name="Stroehlein A.J."/>
            <person name="Ansell B.R."/>
            <person name="Breugelmans B."/>
            <person name="Hofmann A."/>
            <person name="Qu J."/>
            <person name="Dugan S."/>
            <person name="Lee S.L."/>
            <person name="Chao H."/>
            <person name="Dinh H."/>
            <person name="Han Y."/>
            <person name="Doddapaneni H.V."/>
            <person name="Worley K.C."/>
            <person name="Muzny D.M."/>
            <person name="Ioannidis P."/>
            <person name="Waterhouse R.M."/>
            <person name="Zdobnov E.M."/>
            <person name="James P.J."/>
            <person name="Bagnall N.H."/>
            <person name="Kotze A.C."/>
            <person name="Gibbs R.A."/>
            <person name="Richards S."/>
            <person name="Batterham P."/>
            <person name="Gasser R.B."/>
        </authorList>
    </citation>
    <scope>NUCLEOTIDE SEQUENCE [LARGE SCALE GENOMIC DNA]</scope>
    <source>
        <strain evidence="3 4">LS</strain>
        <tissue evidence="3">Full body</tissue>
    </source>
</reference>
<dbReference type="Gene3D" id="3.10.100.10">
    <property type="entry name" value="Mannose-Binding Protein A, subunit A"/>
    <property type="match status" value="1"/>
</dbReference>
<dbReference type="InterPro" id="IPR050111">
    <property type="entry name" value="C-type_lectin/snaclec_domain"/>
</dbReference>
<dbReference type="AlphaFoldDB" id="A0A0L0BWU2"/>
<dbReference type="Proteomes" id="UP000037069">
    <property type="component" value="Unassembled WGS sequence"/>
</dbReference>
<evidence type="ECO:0000259" key="2">
    <source>
        <dbReference type="PROSITE" id="PS50041"/>
    </source>
</evidence>
<keyword evidence="4" id="KW-1185">Reference proteome</keyword>
<dbReference type="InterPro" id="IPR018378">
    <property type="entry name" value="C-type_lectin_CS"/>
</dbReference>
<feature type="non-terminal residue" evidence="3">
    <location>
        <position position="1"/>
    </location>
</feature>
<dbReference type="InterPro" id="IPR016187">
    <property type="entry name" value="CTDL_fold"/>
</dbReference>
<dbReference type="CDD" id="cd00037">
    <property type="entry name" value="CLECT"/>
    <property type="match status" value="1"/>
</dbReference>
<organism evidence="3 4">
    <name type="scientific">Lucilia cuprina</name>
    <name type="common">Green bottle fly</name>
    <name type="synonym">Australian sheep blowfly</name>
    <dbReference type="NCBI Taxonomy" id="7375"/>
    <lineage>
        <taxon>Eukaryota</taxon>
        <taxon>Metazoa</taxon>
        <taxon>Ecdysozoa</taxon>
        <taxon>Arthropoda</taxon>
        <taxon>Hexapoda</taxon>
        <taxon>Insecta</taxon>
        <taxon>Pterygota</taxon>
        <taxon>Neoptera</taxon>
        <taxon>Endopterygota</taxon>
        <taxon>Diptera</taxon>
        <taxon>Brachycera</taxon>
        <taxon>Muscomorpha</taxon>
        <taxon>Oestroidea</taxon>
        <taxon>Calliphoridae</taxon>
        <taxon>Luciliinae</taxon>
        <taxon>Lucilia</taxon>
    </lineage>
</organism>
<dbReference type="InterPro" id="IPR016186">
    <property type="entry name" value="C-type_lectin-like/link_sf"/>
</dbReference>
<protein>
    <recommendedName>
        <fullName evidence="2">C-type lectin domain-containing protein</fullName>
    </recommendedName>
</protein>
<proteinExistence type="predicted"/>
<sequence length="128" mass="15118">EYNWHEAWNECASRNMSLVAIDTIEKHQEIDTLLRKHFAKPPNLWIGGNDLGENGKYIWFSTGKQFDFSNWSKGNPDNYKGLENCAHIWDQTDFEWNDGSCKSKIGYICEENRLRRQHVRTLQLKNIL</sequence>
<dbReference type="Pfam" id="PF00059">
    <property type="entry name" value="Lectin_C"/>
    <property type="match status" value="1"/>
</dbReference>
<feature type="domain" description="C-type lectin" evidence="2">
    <location>
        <begin position="1"/>
        <end position="110"/>
    </location>
</feature>
<dbReference type="InterPro" id="IPR001304">
    <property type="entry name" value="C-type_lectin-like"/>
</dbReference>